<dbReference type="GO" id="GO:0016491">
    <property type="term" value="F:oxidoreductase activity"/>
    <property type="evidence" value="ECO:0007669"/>
    <property type="project" value="InterPro"/>
</dbReference>
<dbReference type="Pfam" id="PF01880">
    <property type="entry name" value="Desulfoferrodox"/>
    <property type="match status" value="1"/>
</dbReference>
<sequence>MPRLFSYKDFESGSSKVKQYADKHTPIVICEEEAVRGEPFKVKVRIGTNVKHPNAPDHHYEYIQLWNLETLAGEIKLQRASYGDDPVFIETEFIIIPKVSLRLVALAYCNRHGLWRSEEVYVKVKD</sequence>
<evidence type="ECO:0000259" key="6">
    <source>
        <dbReference type="Pfam" id="PF01880"/>
    </source>
</evidence>
<dbReference type="InterPro" id="IPR051233">
    <property type="entry name" value="Desulfoferrodoxin_SOR"/>
</dbReference>
<evidence type="ECO:0000256" key="4">
    <source>
        <dbReference type="ARBA" id="ARBA00022982"/>
    </source>
</evidence>
<keyword evidence="2" id="KW-0813">Transport</keyword>
<dbReference type="AlphaFoldDB" id="A0A644VDP8"/>
<reference evidence="7" key="1">
    <citation type="submission" date="2019-08" db="EMBL/GenBank/DDBJ databases">
        <authorList>
            <person name="Kucharzyk K."/>
            <person name="Murdoch R.W."/>
            <person name="Higgins S."/>
            <person name="Loffler F."/>
        </authorList>
    </citation>
    <scope>NUCLEOTIDE SEQUENCE</scope>
</reference>
<dbReference type="EMBL" id="VSSQ01000280">
    <property type="protein sequence ID" value="MPL89448.1"/>
    <property type="molecule type" value="Genomic_DNA"/>
</dbReference>
<dbReference type="InterPro" id="IPR036073">
    <property type="entry name" value="Desulfoferrodoxin_Fe-bd_dom_sf"/>
</dbReference>
<dbReference type="GO" id="GO:0005506">
    <property type="term" value="F:iron ion binding"/>
    <property type="evidence" value="ECO:0007669"/>
    <property type="project" value="InterPro"/>
</dbReference>
<evidence type="ECO:0000256" key="5">
    <source>
        <dbReference type="ARBA" id="ARBA00023004"/>
    </source>
</evidence>
<accession>A0A644VDP8</accession>
<dbReference type="InterPro" id="IPR002742">
    <property type="entry name" value="Desulfoferrodoxin_Fe-bd_dom"/>
</dbReference>
<dbReference type="PANTHER" id="PTHR36541:SF1">
    <property type="entry name" value="SUPEROXIDE REDUCTASE-RELATED"/>
    <property type="match status" value="1"/>
</dbReference>
<name>A0A644VDP8_9ZZZZ</name>
<dbReference type="SUPFAM" id="SSF49367">
    <property type="entry name" value="Superoxide reductase-like"/>
    <property type="match status" value="1"/>
</dbReference>
<protein>
    <recommendedName>
        <fullName evidence="6">Desulfoferrodoxin ferrous iron-binding domain-containing protein</fullName>
    </recommendedName>
</protein>
<comment type="similarity">
    <text evidence="1">Belongs to the desulfoferrodoxin family.</text>
</comment>
<keyword evidence="5" id="KW-0408">Iron</keyword>
<proteinExistence type="inferred from homology"/>
<dbReference type="PANTHER" id="PTHR36541">
    <property type="entry name" value="SUPEROXIDE REDUCTASE-RELATED"/>
    <property type="match status" value="1"/>
</dbReference>
<gene>
    <name evidence="7" type="ORF">SDC9_35484</name>
</gene>
<evidence type="ECO:0000256" key="2">
    <source>
        <dbReference type="ARBA" id="ARBA00022448"/>
    </source>
</evidence>
<evidence type="ECO:0000256" key="3">
    <source>
        <dbReference type="ARBA" id="ARBA00022723"/>
    </source>
</evidence>
<comment type="caution">
    <text evidence="7">The sequence shown here is derived from an EMBL/GenBank/DDBJ whole genome shotgun (WGS) entry which is preliminary data.</text>
</comment>
<evidence type="ECO:0000313" key="7">
    <source>
        <dbReference type="EMBL" id="MPL89448.1"/>
    </source>
</evidence>
<feature type="domain" description="Desulfoferrodoxin ferrous iron-binding" evidence="6">
    <location>
        <begin position="18"/>
        <end position="117"/>
    </location>
</feature>
<evidence type="ECO:0000256" key="1">
    <source>
        <dbReference type="ARBA" id="ARBA00005941"/>
    </source>
</evidence>
<organism evidence="7">
    <name type="scientific">bioreactor metagenome</name>
    <dbReference type="NCBI Taxonomy" id="1076179"/>
    <lineage>
        <taxon>unclassified sequences</taxon>
        <taxon>metagenomes</taxon>
        <taxon>ecological metagenomes</taxon>
    </lineage>
</organism>
<keyword evidence="3" id="KW-0479">Metal-binding</keyword>
<keyword evidence="4" id="KW-0249">Electron transport</keyword>
<dbReference type="Gene3D" id="2.60.40.730">
    <property type="entry name" value="SOR catalytic domain"/>
    <property type="match status" value="1"/>
</dbReference>